<dbReference type="Proteomes" id="UP000606870">
    <property type="component" value="Unassembled WGS sequence"/>
</dbReference>
<sequence length="341" mass="37759">MVKVGINGFGRIGRSFFKIAQRYQSEIEIVGINDIGSPKQMAHLLKYDSIYGTLPNKVTYDDSHIIVDGKAYPLFQQRDVKNVDWDGLGAEIIIESSGKYAGRRESSSQDRLPLGGHVKKVIITAPSTIDDITIVLGVNEDQYDPKKHHVISGASMTTCGLAAILKLMNDTYGVERGMTMSVHSYTTDQKILDVSHKDFRRARAAGMSIIPTTTGAAEAITKVLPAVEGKLSCHAVRVPTPDVSIIDIVLELEKKDITLDDLNSTFKKAAAWKYRGIIDTNDDELVSVDFRGNENTTTIDLPLNMVLDEGMVKIVAWYDNEWGYARRVIELVKYLASQGLH</sequence>
<feature type="domain" description="Glyceraldehyde 3-phosphate dehydrogenase NAD(P) binding" evidence="3">
    <location>
        <begin position="2"/>
        <end position="156"/>
    </location>
</feature>
<reference evidence="4 5" key="1">
    <citation type="submission" date="2020-08" db="EMBL/GenBank/DDBJ databases">
        <authorList>
            <person name="Liu C."/>
            <person name="Sun Q."/>
        </authorList>
    </citation>
    <scope>NUCLEOTIDE SEQUENCE [LARGE SCALE GENOMIC DNA]</scope>
    <source>
        <strain evidence="4 5">NSJ-59</strain>
    </source>
</reference>
<organism evidence="4 5">
    <name type="scientific">Megasphaera hominis</name>
    <dbReference type="NCBI Taxonomy" id="159836"/>
    <lineage>
        <taxon>Bacteria</taxon>
        <taxon>Bacillati</taxon>
        <taxon>Bacillota</taxon>
        <taxon>Negativicutes</taxon>
        <taxon>Veillonellales</taxon>
        <taxon>Veillonellaceae</taxon>
        <taxon>Megasphaera</taxon>
    </lineage>
</organism>
<keyword evidence="1 4" id="KW-0560">Oxidoreductase</keyword>
<dbReference type="PANTHER" id="PTHR43148">
    <property type="entry name" value="GLYCERALDEHYDE-3-PHOSPHATE DEHYDROGENASE 2"/>
    <property type="match status" value="1"/>
</dbReference>
<dbReference type="PRINTS" id="PR00078">
    <property type="entry name" value="G3PDHDRGNASE"/>
</dbReference>
<dbReference type="PIRSF" id="PIRSF000149">
    <property type="entry name" value="GAP_DH"/>
    <property type="match status" value="1"/>
</dbReference>
<dbReference type="SMART" id="SM00846">
    <property type="entry name" value="Gp_dh_N"/>
    <property type="match status" value="1"/>
</dbReference>
<dbReference type="RefSeq" id="WP_186503544.1">
    <property type="nucleotide sequence ID" value="NZ_JACOGK010000023.1"/>
</dbReference>
<dbReference type="EMBL" id="JACOGK010000023">
    <property type="protein sequence ID" value="MBC3537275.1"/>
    <property type="molecule type" value="Genomic_DNA"/>
</dbReference>
<dbReference type="InterPro" id="IPR036291">
    <property type="entry name" value="NAD(P)-bd_dom_sf"/>
</dbReference>
<dbReference type="Pfam" id="PF02800">
    <property type="entry name" value="Gp_dh_C"/>
    <property type="match status" value="1"/>
</dbReference>
<dbReference type="CDD" id="cd05214">
    <property type="entry name" value="GAPDH_I_N"/>
    <property type="match status" value="1"/>
</dbReference>
<protein>
    <submittedName>
        <fullName evidence="4">Type I glyceraldehyde-3-phosphate dehydrogenase</fullName>
        <ecNumber evidence="4">1.2.1.12</ecNumber>
    </submittedName>
</protein>
<dbReference type="InterPro" id="IPR020831">
    <property type="entry name" value="GlycerAld/Erythrose_P_DH"/>
</dbReference>
<evidence type="ECO:0000259" key="3">
    <source>
        <dbReference type="SMART" id="SM00846"/>
    </source>
</evidence>
<dbReference type="InterPro" id="IPR020828">
    <property type="entry name" value="GlycerAld_3-P_DH_NAD(P)-bd"/>
</dbReference>
<dbReference type="SUPFAM" id="SSF55347">
    <property type="entry name" value="Glyceraldehyde-3-phosphate dehydrogenase-like, C-terminal domain"/>
    <property type="match status" value="1"/>
</dbReference>
<evidence type="ECO:0000313" key="4">
    <source>
        <dbReference type="EMBL" id="MBC3537275.1"/>
    </source>
</evidence>
<dbReference type="GO" id="GO:0004365">
    <property type="term" value="F:glyceraldehyde-3-phosphate dehydrogenase (NAD+) (phosphorylating) activity"/>
    <property type="evidence" value="ECO:0007669"/>
    <property type="project" value="UniProtKB-EC"/>
</dbReference>
<evidence type="ECO:0000256" key="1">
    <source>
        <dbReference type="ARBA" id="ARBA00023002"/>
    </source>
</evidence>
<comment type="caution">
    <text evidence="4">The sequence shown here is derived from an EMBL/GenBank/DDBJ whole genome shotgun (WGS) entry which is preliminary data.</text>
</comment>
<dbReference type="Gene3D" id="3.30.360.10">
    <property type="entry name" value="Dihydrodipicolinate Reductase, domain 2"/>
    <property type="match status" value="1"/>
</dbReference>
<comment type="similarity">
    <text evidence="2">Belongs to the glyceraldehyde-3-phosphate dehydrogenase family.</text>
</comment>
<gene>
    <name evidence="4" type="ORF">H8J70_08420</name>
</gene>
<dbReference type="InterPro" id="IPR020829">
    <property type="entry name" value="GlycerAld_3-P_DH_cat"/>
</dbReference>
<proteinExistence type="inferred from homology"/>
<dbReference type="SUPFAM" id="SSF51735">
    <property type="entry name" value="NAD(P)-binding Rossmann-fold domains"/>
    <property type="match status" value="1"/>
</dbReference>
<keyword evidence="5" id="KW-1185">Reference proteome</keyword>
<dbReference type="EC" id="1.2.1.12" evidence="4"/>
<evidence type="ECO:0000313" key="5">
    <source>
        <dbReference type="Proteomes" id="UP000606870"/>
    </source>
</evidence>
<evidence type="ECO:0000256" key="2">
    <source>
        <dbReference type="RuleBase" id="RU000397"/>
    </source>
</evidence>
<dbReference type="CDD" id="cd18126">
    <property type="entry name" value="GAPDH_I_C"/>
    <property type="match status" value="1"/>
</dbReference>
<dbReference type="Gene3D" id="3.40.50.720">
    <property type="entry name" value="NAD(P)-binding Rossmann-like Domain"/>
    <property type="match status" value="1"/>
</dbReference>
<dbReference type="Pfam" id="PF00044">
    <property type="entry name" value="Gp_dh_N"/>
    <property type="match status" value="1"/>
</dbReference>
<name>A0ABR6VJ44_9FIRM</name>
<accession>A0ABR6VJ44</accession>